<feature type="region of interest" description="Disordered" evidence="1">
    <location>
        <begin position="227"/>
        <end position="301"/>
    </location>
</feature>
<dbReference type="EMBL" id="MGFH01000252">
    <property type="protein sequence ID" value="OGM00726.1"/>
    <property type="molecule type" value="Genomic_DNA"/>
</dbReference>
<dbReference type="Gene3D" id="2.60.120.1440">
    <property type="match status" value="1"/>
</dbReference>
<keyword evidence="2" id="KW-0732">Signal</keyword>
<gene>
    <name evidence="4" type="ORF">A2008_11400</name>
</gene>
<evidence type="ECO:0000313" key="5">
    <source>
        <dbReference type="Proteomes" id="UP000178735"/>
    </source>
</evidence>
<organism evidence="4 5">
    <name type="scientific">Candidatus Wallbacteria bacterium GWC2_49_35</name>
    <dbReference type="NCBI Taxonomy" id="1817813"/>
    <lineage>
        <taxon>Bacteria</taxon>
        <taxon>Candidatus Walliibacteriota</taxon>
    </lineage>
</organism>
<evidence type="ECO:0000256" key="2">
    <source>
        <dbReference type="SAM" id="SignalP"/>
    </source>
</evidence>
<proteinExistence type="predicted"/>
<dbReference type="Pfam" id="PF04773">
    <property type="entry name" value="FecR"/>
    <property type="match status" value="1"/>
</dbReference>
<evidence type="ECO:0000256" key="1">
    <source>
        <dbReference type="SAM" id="MobiDB-lite"/>
    </source>
</evidence>
<dbReference type="STRING" id="1817813.A2008_11400"/>
<dbReference type="Proteomes" id="UP000178735">
    <property type="component" value="Unassembled WGS sequence"/>
</dbReference>
<feature type="domain" description="FecR protein" evidence="3">
    <location>
        <begin position="71"/>
        <end position="153"/>
    </location>
</feature>
<feature type="compositionally biased region" description="Basic and acidic residues" evidence="1">
    <location>
        <begin position="227"/>
        <end position="245"/>
    </location>
</feature>
<dbReference type="InterPro" id="IPR006860">
    <property type="entry name" value="FecR"/>
</dbReference>
<feature type="compositionally biased region" description="Polar residues" evidence="1">
    <location>
        <begin position="284"/>
        <end position="293"/>
    </location>
</feature>
<protein>
    <recommendedName>
        <fullName evidence="3">FecR protein domain-containing protein</fullName>
    </recommendedName>
</protein>
<dbReference type="AlphaFoldDB" id="A0A1F7WD21"/>
<evidence type="ECO:0000259" key="3">
    <source>
        <dbReference type="Pfam" id="PF04773"/>
    </source>
</evidence>
<sequence length="301" mass="32261">MKKSFTASLLVFMFALAALVLSFHGVSHAAAKKIECGVISGKVMHMPAAGAEWAERSGTFEIKTGGKIKLDTAGEALVQYSDGTMVTLRPETELEIKADGIRLNEGGIWIKLIKTKSGFKVDTPSVTIGARGTIFSVLKKQEKTLVKLVEGLIDVMNRESGKTLAMKAGDTVIVKAKEIIEINKIDQAKINALLKENSFDPVDIDLTKVPDIFKFDIKSLKTIIKNGKPEKSEPADGSKEIELKKKKDAKTGGADIEKPQGAAADDTVETESGANDIKADDSETGSAGTGNEKTLNELIGR</sequence>
<comment type="caution">
    <text evidence="4">The sequence shown here is derived from an EMBL/GenBank/DDBJ whole genome shotgun (WGS) entry which is preliminary data.</text>
</comment>
<dbReference type="PANTHER" id="PTHR38731:SF1">
    <property type="entry name" value="FECR PROTEIN DOMAIN-CONTAINING PROTEIN"/>
    <property type="match status" value="1"/>
</dbReference>
<feature type="signal peptide" evidence="2">
    <location>
        <begin position="1"/>
        <end position="29"/>
    </location>
</feature>
<feature type="chain" id="PRO_5009533353" description="FecR protein domain-containing protein" evidence="2">
    <location>
        <begin position="30"/>
        <end position="301"/>
    </location>
</feature>
<reference evidence="4 5" key="1">
    <citation type="journal article" date="2016" name="Nat. Commun.">
        <title>Thousands of microbial genomes shed light on interconnected biogeochemical processes in an aquifer system.</title>
        <authorList>
            <person name="Anantharaman K."/>
            <person name="Brown C.T."/>
            <person name="Hug L.A."/>
            <person name="Sharon I."/>
            <person name="Castelle C.J."/>
            <person name="Probst A.J."/>
            <person name="Thomas B.C."/>
            <person name="Singh A."/>
            <person name="Wilkins M.J."/>
            <person name="Karaoz U."/>
            <person name="Brodie E.L."/>
            <person name="Williams K.H."/>
            <person name="Hubbard S.S."/>
            <person name="Banfield J.F."/>
        </authorList>
    </citation>
    <scope>NUCLEOTIDE SEQUENCE [LARGE SCALE GENOMIC DNA]</scope>
</reference>
<name>A0A1F7WD21_9BACT</name>
<evidence type="ECO:0000313" key="4">
    <source>
        <dbReference type="EMBL" id="OGM00726.1"/>
    </source>
</evidence>
<dbReference type="PANTHER" id="PTHR38731">
    <property type="entry name" value="LIPL45-RELATED LIPOPROTEIN-RELATED"/>
    <property type="match status" value="1"/>
</dbReference>
<accession>A0A1F7WD21</accession>